<reference evidence="2 3" key="1">
    <citation type="journal article" date="2014" name="Agronomy (Basel)">
        <title>A Draft Genome Sequence for Ensete ventricosum, the Drought-Tolerant Tree Against Hunger.</title>
        <authorList>
            <person name="Harrison J."/>
            <person name="Moore K.A."/>
            <person name="Paszkiewicz K."/>
            <person name="Jones T."/>
            <person name="Grant M."/>
            <person name="Ambacheew D."/>
            <person name="Muzemil S."/>
            <person name="Studholme D.J."/>
        </authorList>
    </citation>
    <scope>NUCLEOTIDE SEQUENCE [LARGE SCALE GENOMIC DNA]</scope>
</reference>
<keyword evidence="1" id="KW-0732">Signal</keyword>
<dbReference type="EMBL" id="AMZH03023090">
    <property type="protein sequence ID" value="RRT36826.1"/>
    <property type="molecule type" value="Genomic_DNA"/>
</dbReference>
<organism evidence="2 3">
    <name type="scientific">Ensete ventricosum</name>
    <name type="common">Abyssinian banana</name>
    <name type="synonym">Musa ensete</name>
    <dbReference type="NCBI Taxonomy" id="4639"/>
    <lineage>
        <taxon>Eukaryota</taxon>
        <taxon>Viridiplantae</taxon>
        <taxon>Streptophyta</taxon>
        <taxon>Embryophyta</taxon>
        <taxon>Tracheophyta</taxon>
        <taxon>Spermatophyta</taxon>
        <taxon>Magnoliopsida</taxon>
        <taxon>Liliopsida</taxon>
        <taxon>Zingiberales</taxon>
        <taxon>Musaceae</taxon>
        <taxon>Ensete</taxon>
    </lineage>
</organism>
<proteinExistence type="predicted"/>
<sequence length="120" mass="13017">MSFHGLFILMGRLILHGAKDEGSLEAHAPYLKDAFDEVTKVIQLAEAKLGLGYLSTGQENAEAGTLEEYATVLSFELCKATDSMAMGLAVPWYRRGRTSVESSIPCSHGGRALVVKRAEE</sequence>
<gene>
    <name evidence="2" type="ORF">B296_00042152</name>
</gene>
<feature type="chain" id="PRO_5018988196" evidence="1">
    <location>
        <begin position="19"/>
        <end position="120"/>
    </location>
</feature>
<feature type="non-terminal residue" evidence="2">
    <location>
        <position position="120"/>
    </location>
</feature>
<feature type="signal peptide" evidence="1">
    <location>
        <begin position="1"/>
        <end position="18"/>
    </location>
</feature>
<accession>A0A426XBE9</accession>
<evidence type="ECO:0000256" key="1">
    <source>
        <dbReference type="SAM" id="SignalP"/>
    </source>
</evidence>
<evidence type="ECO:0000313" key="3">
    <source>
        <dbReference type="Proteomes" id="UP000287651"/>
    </source>
</evidence>
<dbReference type="AlphaFoldDB" id="A0A426XBE9"/>
<evidence type="ECO:0000313" key="2">
    <source>
        <dbReference type="EMBL" id="RRT36826.1"/>
    </source>
</evidence>
<comment type="caution">
    <text evidence="2">The sequence shown here is derived from an EMBL/GenBank/DDBJ whole genome shotgun (WGS) entry which is preliminary data.</text>
</comment>
<dbReference type="Proteomes" id="UP000287651">
    <property type="component" value="Unassembled WGS sequence"/>
</dbReference>
<protein>
    <submittedName>
        <fullName evidence="2">Uncharacterized protein</fullName>
    </submittedName>
</protein>
<name>A0A426XBE9_ENSVE</name>